<dbReference type="Gene3D" id="3.40.50.12780">
    <property type="entry name" value="N-terminal domain of ligase-like"/>
    <property type="match status" value="1"/>
</dbReference>
<sequence length="457" mass="52134">MPLTGTIIRRVHWPLMERLKQNRTRQYLHELREAQQLSPQELRERQADKLSRLLDHAVRRVPAYTAYASDWEGANDDPFRFLERLPALSKARFRASSDQYLTDGADPSRLIANRTGGSTGEPTRFYLNRPAVERYEAARWLGLSWHGIRIGDPSVMIWGSPLELNQQQARRFRLKERWLKNRLMIPAYDLDERRLDEHLRLIRRFRPVYLYGYASALHLLAEMMLARGVSPGVKLKAVVSTAETLHDYQRQAIAKAFRAPVVNEYGARDGGIIAYQCPAGRMHAFSENCVLEVVDPASGRPLPPGERGALLVTDLHNTVMPRLRYQLGDVIALSPDGCTCGIGYPLLAAIDGREDDMFVTPHGTYVHGHYFNHIMRNLDSFRTFQIVQHGPDMFTLKLVKEPDRYDPADEARLLGAIRDKLGEVSIEVCHVDRIPPMASGKTRYAIRDCPLTGFVRE</sequence>
<dbReference type="Proteomes" id="UP001151071">
    <property type="component" value="Unassembled WGS sequence"/>
</dbReference>
<dbReference type="InterPro" id="IPR053158">
    <property type="entry name" value="CapK_Type1_Caps_Biosynth"/>
</dbReference>
<dbReference type="SUPFAM" id="SSF56801">
    <property type="entry name" value="Acetyl-CoA synthetase-like"/>
    <property type="match status" value="1"/>
</dbReference>
<name>A0A9X3Z551_9BACL</name>
<evidence type="ECO:0000313" key="2">
    <source>
        <dbReference type="Proteomes" id="UP001151071"/>
    </source>
</evidence>
<dbReference type="PANTHER" id="PTHR36932">
    <property type="entry name" value="CAPSULAR POLYSACCHARIDE BIOSYNTHESIS PROTEIN"/>
    <property type="match status" value="1"/>
</dbReference>
<keyword evidence="1" id="KW-0436">Ligase</keyword>
<reference evidence="1" key="1">
    <citation type="submission" date="2022-12" db="EMBL/GenBank/DDBJ databases">
        <title>Draft genome sequence of the thermophilic strain Brevibacillus thermoruber HT42, isolated from Los Humeros, Puebla, Mexico, with biotechnological potential.</title>
        <authorList>
            <person name="Lara Sanchez J."/>
            <person name="Solis Palacios R."/>
            <person name="Bustos Baena A.S."/>
            <person name="Ruz Baez A.E."/>
            <person name="Espinosa Luna G."/>
            <person name="Oliart Ros R.M."/>
        </authorList>
    </citation>
    <scope>NUCLEOTIDE SEQUENCE</scope>
    <source>
        <strain evidence="1">HT42</strain>
    </source>
</reference>
<gene>
    <name evidence="1" type="ORF">O3V59_18150</name>
</gene>
<dbReference type="InterPro" id="IPR042099">
    <property type="entry name" value="ANL_N_sf"/>
</dbReference>
<protein>
    <submittedName>
        <fullName evidence="1">Phenylacetate--CoA ligase family protein</fullName>
    </submittedName>
</protein>
<dbReference type="RefSeq" id="WP_271140687.1">
    <property type="nucleotide sequence ID" value="NZ_JAPYYP010000029.1"/>
</dbReference>
<evidence type="ECO:0000313" key="1">
    <source>
        <dbReference type="EMBL" id="MDA5110285.1"/>
    </source>
</evidence>
<organism evidence="1 2">
    <name type="scientific">Brevibacillus thermoruber</name>
    <dbReference type="NCBI Taxonomy" id="33942"/>
    <lineage>
        <taxon>Bacteria</taxon>
        <taxon>Bacillati</taxon>
        <taxon>Bacillota</taxon>
        <taxon>Bacilli</taxon>
        <taxon>Bacillales</taxon>
        <taxon>Paenibacillaceae</taxon>
        <taxon>Brevibacillus</taxon>
    </lineage>
</organism>
<dbReference type="EMBL" id="JAPYYP010000029">
    <property type="protein sequence ID" value="MDA5110285.1"/>
    <property type="molecule type" value="Genomic_DNA"/>
</dbReference>
<accession>A0A9X3Z551</accession>
<keyword evidence="2" id="KW-1185">Reference proteome</keyword>
<proteinExistence type="predicted"/>
<comment type="caution">
    <text evidence="1">The sequence shown here is derived from an EMBL/GenBank/DDBJ whole genome shotgun (WGS) entry which is preliminary data.</text>
</comment>
<dbReference type="PANTHER" id="PTHR36932:SF1">
    <property type="entry name" value="CAPSULAR POLYSACCHARIDE BIOSYNTHESIS PROTEIN"/>
    <property type="match status" value="1"/>
</dbReference>
<dbReference type="AlphaFoldDB" id="A0A9X3Z551"/>
<dbReference type="GO" id="GO:0016874">
    <property type="term" value="F:ligase activity"/>
    <property type="evidence" value="ECO:0007669"/>
    <property type="project" value="UniProtKB-KW"/>
</dbReference>